<dbReference type="EC" id="3.1.3.80" evidence="3"/>
<dbReference type="AlphaFoldDB" id="A0A8S3GXQ7"/>
<gene>
    <name evidence="19" type="ORF">GIL414_LOCUS67107</name>
</gene>
<dbReference type="PANTHER" id="PTHR20963">
    <property type="entry name" value="MULTIPLE INOSITOL POLYPHOSPHATE PHOSPHATASE-RELATED"/>
    <property type="match status" value="1"/>
</dbReference>
<dbReference type="SUPFAM" id="SSF50677">
    <property type="entry name" value="ValRS/IleRS/LeuRS editing domain"/>
    <property type="match status" value="1"/>
</dbReference>
<comment type="similarity">
    <text evidence="2">Belongs to the histidine acid phosphatase family. MINPP1 subfamily.</text>
</comment>
<proteinExistence type="inferred from homology"/>
<organism evidence="19 20">
    <name type="scientific">Rotaria magnacalcarata</name>
    <dbReference type="NCBI Taxonomy" id="392030"/>
    <lineage>
        <taxon>Eukaryota</taxon>
        <taxon>Metazoa</taxon>
        <taxon>Spiralia</taxon>
        <taxon>Gnathifera</taxon>
        <taxon>Rotifera</taxon>
        <taxon>Eurotatoria</taxon>
        <taxon>Bdelloidea</taxon>
        <taxon>Philodinida</taxon>
        <taxon>Philodinidae</taxon>
        <taxon>Rotaria</taxon>
    </lineage>
</organism>
<name>A0A8S3GXQ7_9BILA</name>
<dbReference type="Gene3D" id="3.90.740.10">
    <property type="entry name" value="Valyl/Leucyl/Isoleucyl-tRNA synthetase, editing domain"/>
    <property type="match status" value="1"/>
</dbReference>
<dbReference type="GO" id="GO:0004812">
    <property type="term" value="F:aminoacyl-tRNA ligase activity"/>
    <property type="evidence" value="ECO:0007669"/>
    <property type="project" value="UniProtKB-KW"/>
</dbReference>
<dbReference type="GO" id="GO:0005524">
    <property type="term" value="F:ATP binding"/>
    <property type="evidence" value="ECO:0007669"/>
    <property type="project" value="UniProtKB-KW"/>
</dbReference>
<evidence type="ECO:0000256" key="6">
    <source>
        <dbReference type="ARBA" id="ARBA00022598"/>
    </source>
</evidence>
<dbReference type="InterPro" id="IPR029033">
    <property type="entry name" value="His_PPase_superfam"/>
</dbReference>
<comment type="catalytic activity">
    <reaction evidence="18">
        <text>(2R)-2,3-bisphosphoglycerate + H2O = (2R)-2-phosphoglycerate + phosphate</text>
        <dbReference type="Rhea" id="RHEA:27381"/>
        <dbReference type="ChEBI" id="CHEBI:15377"/>
        <dbReference type="ChEBI" id="CHEBI:43474"/>
        <dbReference type="ChEBI" id="CHEBI:58248"/>
        <dbReference type="ChEBI" id="CHEBI:58289"/>
        <dbReference type="EC" id="3.1.3.80"/>
    </reaction>
    <physiologicalReaction direction="left-to-right" evidence="18">
        <dbReference type="Rhea" id="RHEA:27382"/>
    </physiologicalReaction>
</comment>
<evidence type="ECO:0000256" key="13">
    <source>
        <dbReference type="ARBA" id="ARBA00023146"/>
    </source>
</evidence>
<protein>
    <recommendedName>
        <fullName evidence="5">Multiple inositol polyphosphate phosphatase 1</fullName>
        <ecNumber evidence="4">3.1.3.62</ecNumber>
        <ecNumber evidence="3">3.1.3.80</ecNumber>
    </recommendedName>
    <alternativeName>
        <fullName evidence="14">2,3-bisphosphoglycerate 3-phosphatase</fullName>
    </alternativeName>
</protein>
<comment type="catalytic activity">
    <reaction evidence="17">
        <text>1D-myo-inositol hexakisphosphate + H2O = 1D-myo-inositol 1,2,4,5,6-pentakisphosphate + phosphate</text>
        <dbReference type="Rhea" id="RHEA:16989"/>
        <dbReference type="ChEBI" id="CHEBI:15377"/>
        <dbReference type="ChEBI" id="CHEBI:43474"/>
        <dbReference type="ChEBI" id="CHEBI:57798"/>
        <dbReference type="ChEBI" id="CHEBI:58130"/>
        <dbReference type="EC" id="3.1.3.62"/>
    </reaction>
    <physiologicalReaction direction="left-to-right" evidence="17">
        <dbReference type="Rhea" id="RHEA:16990"/>
    </physiologicalReaction>
</comment>
<keyword evidence="7" id="KW-0732">Signal</keyword>
<evidence type="ECO:0000256" key="8">
    <source>
        <dbReference type="ARBA" id="ARBA00022741"/>
    </source>
</evidence>
<dbReference type="Pfam" id="PF00328">
    <property type="entry name" value="His_Phos_2"/>
    <property type="match status" value="1"/>
</dbReference>
<comment type="catalytic activity">
    <reaction evidence="16">
        <text>1D-myo-inositol 1,2,4,5,6-pentakisphosphate + H2O = 1D-myo-inositol 1,2,5,6-tetrakisphosphate + phosphate</text>
        <dbReference type="Rhea" id="RHEA:77115"/>
        <dbReference type="ChEBI" id="CHEBI:15377"/>
        <dbReference type="ChEBI" id="CHEBI:43474"/>
        <dbReference type="ChEBI" id="CHEBI:57798"/>
        <dbReference type="ChEBI" id="CHEBI:195535"/>
        <dbReference type="EC" id="3.1.3.62"/>
    </reaction>
    <physiologicalReaction direction="left-to-right" evidence="16">
        <dbReference type="Rhea" id="RHEA:77116"/>
    </physiologicalReaction>
</comment>
<dbReference type="GO" id="GO:0006418">
    <property type="term" value="P:tRNA aminoacylation for protein translation"/>
    <property type="evidence" value="ECO:0007669"/>
    <property type="project" value="InterPro"/>
</dbReference>
<dbReference type="SUPFAM" id="SSF53254">
    <property type="entry name" value="Phosphoglycerate mutase-like"/>
    <property type="match status" value="1"/>
</dbReference>
<dbReference type="Gene3D" id="3.40.50.1240">
    <property type="entry name" value="Phosphoglycerate mutase-like"/>
    <property type="match status" value="1"/>
</dbReference>
<comment type="caution">
    <text evidence="19">The sequence shown here is derived from an EMBL/GenBank/DDBJ whole genome shotgun (WGS) entry which is preliminary data.</text>
</comment>
<evidence type="ECO:0000256" key="15">
    <source>
        <dbReference type="ARBA" id="ARBA00043668"/>
    </source>
</evidence>
<dbReference type="EC" id="3.1.3.62" evidence="4"/>
<evidence type="ECO:0000256" key="11">
    <source>
        <dbReference type="ARBA" id="ARBA00022917"/>
    </source>
</evidence>
<dbReference type="InterPro" id="IPR009008">
    <property type="entry name" value="Val/Leu/Ile-tRNA-synth_edit"/>
</dbReference>
<evidence type="ECO:0000256" key="2">
    <source>
        <dbReference type="ARBA" id="ARBA00008422"/>
    </source>
</evidence>
<evidence type="ECO:0000256" key="16">
    <source>
        <dbReference type="ARBA" id="ARBA00043671"/>
    </source>
</evidence>
<keyword evidence="12" id="KW-0472">Membrane</keyword>
<evidence type="ECO:0000313" key="20">
    <source>
        <dbReference type="Proteomes" id="UP000681720"/>
    </source>
</evidence>
<dbReference type="GO" id="GO:0034417">
    <property type="term" value="F:bisphosphoglycerate 3-phosphatase activity"/>
    <property type="evidence" value="ECO:0007669"/>
    <property type="project" value="UniProtKB-EC"/>
</dbReference>
<keyword evidence="6" id="KW-0436">Ligase</keyword>
<keyword evidence="11" id="KW-0648">Protein biosynthesis</keyword>
<evidence type="ECO:0000256" key="4">
    <source>
        <dbReference type="ARBA" id="ARBA00013040"/>
    </source>
</evidence>
<dbReference type="PANTHER" id="PTHR20963:SF8">
    <property type="entry name" value="MULTIPLE INOSITOL POLYPHOSPHATE PHOSPHATASE 1"/>
    <property type="match status" value="1"/>
</dbReference>
<keyword evidence="13" id="KW-0030">Aminoacyl-tRNA synthetase</keyword>
<evidence type="ECO:0000256" key="7">
    <source>
        <dbReference type="ARBA" id="ARBA00022729"/>
    </source>
</evidence>
<feature type="non-terminal residue" evidence="19">
    <location>
        <position position="1"/>
    </location>
</feature>
<dbReference type="GO" id="GO:0016020">
    <property type="term" value="C:membrane"/>
    <property type="evidence" value="ECO:0007669"/>
    <property type="project" value="UniProtKB-SubCell"/>
</dbReference>
<evidence type="ECO:0000256" key="9">
    <source>
        <dbReference type="ARBA" id="ARBA00022801"/>
    </source>
</evidence>
<comment type="catalytic activity">
    <reaction evidence="15">
        <text>1D-myo-inositol 1,2,5,6-tetrakisphosphate + H2O = 1D-myo-inositol 1,2,6-trisphosphate + phosphate</text>
        <dbReference type="Rhea" id="RHEA:77119"/>
        <dbReference type="ChEBI" id="CHEBI:15377"/>
        <dbReference type="ChEBI" id="CHEBI:43474"/>
        <dbReference type="ChEBI" id="CHEBI:195535"/>
        <dbReference type="ChEBI" id="CHEBI:195537"/>
        <dbReference type="EC" id="3.1.3.62"/>
    </reaction>
    <physiologicalReaction direction="left-to-right" evidence="15">
        <dbReference type="Rhea" id="RHEA:77120"/>
    </physiologicalReaction>
</comment>
<dbReference type="EMBL" id="CAJOBJ010325305">
    <property type="protein sequence ID" value="CAF5174184.1"/>
    <property type="molecule type" value="Genomic_DNA"/>
</dbReference>
<keyword evidence="9" id="KW-0378">Hydrolase</keyword>
<evidence type="ECO:0000256" key="17">
    <source>
        <dbReference type="ARBA" id="ARBA00043691"/>
    </source>
</evidence>
<evidence type="ECO:0000256" key="1">
    <source>
        <dbReference type="ARBA" id="ARBA00004370"/>
    </source>
</evidence>
<dbReference type="GO" id="GO:0002161">
    <property type="term" value="F:aminoacyl-tRNA deacylase activity"/>
    <property type="evidence" value="ECO:0007669"/>
    <property type="project" value="InterPro"/>
</dbReference>
<dbReference type="InterPro" id="IPR000560">
    <property type="entry name" value="His_Pase_clade-2"/>
</dbReference>
<evidence type="ECO:0000256" key="12">
    <source>
        <dbReference type="ARBA" id="ARBA00023136"/>
    </source>
</evidence>
<keyword evidence="10" id="KW-0067">ATP-binding</keyword>
<accession>A0A8S3GXQ7</accession>
<dbReference type="Proteomes" id="UP000681720">
    <property type="component" value="Unassembled WGS sequence"/>
</dbReference>
<comment type="subcellular location">
    <subcellularLocation>
        <location evidence="1">Membrane</location>
    </subcellularLocation>
</comment>
<sequence length="322" mass="37491">SIRNEVDAVRMLHGLYLIGSNLREEGVESLLEKYFSVNESAWFAYLQDAKEYYEKGPGYINQTIINEMAQILLDDFFHHSEQCSQVDAKYFLRARFGHAETIIPFVTLLKIPILSDKSTSLNETYTHENNGWRGELISPMAANIQWEIYRRSSNGTSDNIPQHQILMRMLFNEYPVPFKYECKPYNMDNHYFYTIDDLDTLDKDDWQTLINIQRMWMGECNGVNILFKLSIPTSDFDFIETFTIKPETLLNITHLYIQSNHKLARPDLIEQTKTGAKRLRIDAIHPLTERALPIFVNDDADFGPKIRANMTMLNVQIGNDKV</sequence>
<keyword evidence="8" id="KW-0547">Nucleotide-binding</keyword>
<evidence type="ECO:0000256" key="3">
    <source>
        <dbReference type="ARBA" id="ARBA00012976"/>
    </source>
</evidence>
<evidence type="ECO:0000256" key="5">
    <source>
        <dbReference type="ARBA" id="ARBA00018097"/>
    </source>
</evidence>
<evidence type="ECO:0000256" key="10">
    <source>
        <dbReference type="ARBA" id="ARBA00022840"/>
    </source>
</evidence>
<evidence type="ECO:0000313" key="19">
    <source>
        <dbReference type="EMBL" id="CAF5174184.1"/>
    </source>
</evidence>
<reference evidence="19" key="1">
    <citation type="submission" date="2021-02" db="EMBL/GenBank/DDBJ databases">
        <authorList>
            <person name="Nowell W R."/>
        </authorList>
    </citation>
    <scope>NUCLEOTIDE SEQUENCE</scope>
</reference>
<evidence type="ECO:0000256" key="14">
    <source>
        <dbReference type="ARBA" id="ARBA00031642"/>
    </source>
</evidence>
<evidence type="ECO:0000256" key="18">
    <source>
        <dbReference type="ARBA" id="ARBA00043832"/>
    </source>
</evidence>